<organism evidence="1 2">
    <name type="scientific">Verticillium longisporum</name>
    <name type="common">Verticillium dahliae var. longisporum</name>
    <dbReference type="NCBI Taxonomy" id="100787"/>
    <lineage>
        <taxon>Eukaryota</taxon>
        <taxon>Fungi</taxon>
        <taxon>Dikarya</taxon>
        <taxon>Ascomycota</taxon>
        <taxon>Pezizomycotina</taxon>
        <taxon>Sordariomycetes</taxon>
        <taxon>Hypocreomycetidae</taxon>
        <taxon>Glomerellales</taxon>
        <taxon>Plectosphaerellaceae</taxon>
        <taxon>Verticillium</taxon>
    </lineage>
</organism>
<dbReference type="EMBL" id="CVQI01036211">
    <property type="protein sequence ID" value="CRK47113.1"/>
    <property type="molecule type" value="Genomic_DNA"/>
</dbReference>
<proteinExistence type="predicted"/>
<sequence length="25" mass="3226">PEYVYDDYEYHFKEKAAHRFLPRNH</sequence>
<gene>
    <name evidence="1" type="ORF">BN1723_020189</name>
</gene>
<dbReference type="AlphaFoldDB" id="A0A0G4NKZ2"/>
<evidence type="ECO:0000313" key="2">
    <source>
        <dbReference type="Proteomes" id="UP000045706"/>
    </source>
</evidence>
<accession>A0A0G4NKZ2</accession>
<dbReference type="Proteomes" id="UP000045706">
    <property type="component" value="Unassembled WGS sequence"/>
</dbReference>
<feature type="non-terminal residue" evidence="1">
    <location>
        <position position="1"/>
    </location>
</feature>
<protein>
    <submittedName>
        <fullName evidence="1">Uncharacterized protein</fullName>
    </submittedName>
</protein>
<reference evidence="2" key="1">
    <citation type="submission" date="2015-05" db="EMBL/GenBank/DDBJ databases">
        <authorList>
            <person name="Fogelqvist Johan"/>
        </authorList>
    </citation>
    <scope>NUCLEOTIDE SEQUENCE [LARGE SCALE GENOMIC DNA]</scope>
</reference>
<evidence type="ECO:0000313" key="1">
    <source>
        <dbReference type="EMBL" id="CRK47113.1"/>
    </source>
</evidence>
<name>A0A0G4NKZ2_VERLO</name>